<dbReference type="EMBL" id="BARS01025601">
    <property type="protein sequence ID" value="GAG05992.1"/>
    <property type="molecule type" value="Genomic_DNA"/>
</dbReference>
<comment type="caution">
    <text evidence="1">The sequence shown here is derived from an EMBL/GenBank/DDBJ whole genome shotgun (WGS) entry which is preliminary data.</text>
</comment>
<proteinExistence type="predicted"/>
<reference evidence="1" key="1">
    <citation type="journal article" date="2014" name="Front. Microbiol.">
        <title>High frequency of phylogenetically diverse reductive dehalogenase-homologous genes in deep subseafloor sedimentary metagenomes.</title>
        <authorList>
            <person name="Kawai M."/>
            <person name="Futagami T."/>
            <person name="Toyoda A."/>
            <person name="Takaki Y."/>
            <person name="Nishi S."/>
            <person name="Hori S."/>
            <person name="Arai W."/>
            <person name="Tsubouchi T."/>
            <person name="Morono Y."/>
            <person name="Uchiyama I."/>
            <person name="Ito T."/>
            <person name="Fujiyama A."/>
            <person name="Inagaki F."/>
            <person name="Takami H."/>
        </authorList>
    </citation>
    <scope>NUCLEOTIDE SEQUENCE</scope>
    <source>
        <strain evidence="1">Expedition CK06-06</strain>
    </source>
</reference>
<accession>X0V3Q2</accession>
<dbReference type="AlphaFoldDB" id="X0V3Q2"/>
<organism evidence="1">
    <name type="scientific">marine sediment metagenome</name>
    <dbReference type="NCBI Taxonomy" id="412755"/>
    <lineage>
        <taxon>unclassified sequences</taxon>
        <taxon>metagenomes</taxon>
        <taxon>ecological metagenomes</taxon>
    </lineage>
</organism>
<gene>
    <name evidence="1" type="ORF">S01H1_40430</name>
</gene>
<protein>
    <submittedName>
        <fullName evidence="1">Uncharacterized protein</fullName>
    </submittedName>
</protein>
<evidence type="ECO:0000313" key="1">
    <source>
        <dbReference type="EMBL" id="GAG05992.1"/>
    </source>
</evidence>
<name>X0V3Q2_9ZZZZ</name>
<sequence>MENIPLDIYLNIYDYLDRYTDKINFIILSREVYKLLNHKFKQEISNLSLSSNLHWKFIHFIRIEDIYGINVIKNSIDEYFYITSVLYCLEFSEIDVLQKIIKNKNIVKFIKMLDKSHLSENIIKLIDTF</sequence>